<dbReference type="Proteomes" id="UP001143856">
    <property type="component" value="Unassembled WGS sequence"/>
</dbReference>
<sequence length="407" mass="45233">MSNADSTHLQALLDGPALAPPPGVIPQLDNPPSYRTATTVIPIVAITVTTLSLAMRTYTKVSILRKVDLGDYSLFLAWGIYVGLIAVAIVGCDFAPGVHQWDLRLRDLISFLYYFHVASILYGICIFFIKLSILFQYIQIFMPTREPKAMYWFTIFLIVANFVFYLASTFLEIWACNPIEKAWNPLITTGYCIDVMELNVIASSVNTASDLIILVLPQLVIWRLVMSFQTKLAVSAIFLVATFACAASAVRLYYAVELRDHHDVSYYAWYAGIWTLPEMGCGILVAALPVAGSFSRHLKQSKLFSSIASSFRGFTSRRELVVEQSNSADVDKEVPNVYWRRQSKRPAWMGTIGSTFSQLDSGSVTGLRPGRRTGTSLEEGSTGQPDIYSGDDWELSTRPGPRALGLE</sequence>
<accession>A0ACC1P2G3</accession>
<proteinExistence type="predicted"/>
<dbReference type="EMBL" id="JAPDGR010001051">
    <property type="protein sequence ID" value="KAJ2985762.1"/>
    <property type="molecule type" value="Genomic_DNA"/>
</dbReference>
<evidence type="ECO:0000313" key="2">
    <source>
        <dbReference type="Proteomes" id="UP001143856"/>
    </source>
</evidence>
<keyword evidence="2" id="KW-1185">Reference proteome</keyword>
<name>A0ACC1P2G3_9PEZI</name>
<comment type="caution">
    <text evidence="1">The sequence shown here is derived from an EMBL/GenBank/DDBJ whole genome shotgun (WGS) entry which is preliminary data.</text>
</comment>
<organism evidence="1 2">
    <name type="scientific">Xylaria curta</name>
    <dbReference type="NCBI Taxonomy" id="42375"/>
    <lineage>
        <taxon>Eukaryota</taxon>
        <taxon>Fungi</taxon>
        <taxon>Dikarya</taxon>
        <taxon>Ascomycota</taxon>
        <taxon>Pezizomycotina</taxon>
        <taxon>Sordariomycetes</taxon>
        <taxon>Xylariomycetidae</taxon>
        <taxon>Xylariales</taxon>
        <taxon>Xylariaceae</taxon>
        <taxon>Xylaria</taxon>
    </lineage>
</organism>
<reference evidence="1" key="1">
    <citation type="submission" date="2022-10" db="EMBL/GenBank/DDBJ databases">
        <title>Genome Sequence of Xylaria curta.</title>
        <authorList>
            <person name="Buettner E."/>
        </authorList>
    </citation>
    <scope>NUCLEOTIDE SEQUENCE</scope>
    <source>
        <strain evidence="1">Babe10</strain>
    </source>
</reference>
<protein>
    <submittedName>
        <fullName evidence="1">Uncharacterized protein</fullName>
    </submittedName>
</protein>
<evidence type="ECO:0000313" key="1">
    <source>
        <dbReference type="EMBL" id="KAJ2985762.1"/>
    </source>
</evidence>
<gene>
    <name evidence="1" type="ORF">NUW58_g5360</name>
</gene>